<gene>
    <name evidence="2" type="ORF">BacF7301_06275</name>
</gene>
<dbReference type="RefSeq" id="WP_167961239.1">
    <property type="nucleotide sequence ID" value="NZ_CP050831.1"/>
</dbReference>
<protein>
    <submittedName>
        <fullName evidence="2">Glycosyl transferase</fullName>
    </submittedName>
</protein>
<dbReference type="Pfam" id="PF04488">
    <property type="entry name" value="Gly_transf_sug"/>
    <property type="match status" value="1"/>
</dbReference>
<dbReference type="Proteomes" id="UP000501780">
    <property type="component" value="Chromosome"/>
</dbReference>
<dbReference type="GO" id="GO:0051999">
    <property type="term" value="P:mannosyl-inositol phosphorylceramide biosynthetic process"/>
    <property type="evidence" value="ECO:0007669"/>
    <property type="project" value="TreeGrafter"/>
</dbReference>
<dbReference type="PANTHER" id="PTHR32385:SF15">
    <property type="entry name" value="INOSITOL PHOSPHOCERAMIDE MANNOSYLTRANSFERASE 1"/>
    <property type="match status" value="1"/>
</dbReference>
<dbReference type="GO" id="GO:0016020">
    <property type="term" value="C:membrane"/>
    <property type="evidence" value="ECO:0007669"/>
    <property type="project" value="GOC"/>
</dbReference>
<dbReference type="KEGG" id="bfc:BacF7301_06275"/>
<dbReference type="InterPro" id="IPR051706">
    <property type="entry name" value="Glycosyltransferase_domain"/>
</dbReference>
<keyword evidence="3" id="KW-1185">Reference proteome</keyword>
<name>A0A6H0KKG6_9BACE</name>
<keyword evidence="1 2" id="KW-0808">Transferase</keyword>
<sequence>MIPKIIHYCWLSGDPFPKDVQDCIDTWKKHLPDYEFKLWDLSCFDIESSRWVKEAYMFRKYAFAADYIRIYALYNYGGIYLDSDVEVLKSYNDLLHLPYFIGRERTDEEGEVAIEAATLGFEKGHPLLKDILSYYDRRKFHLKGRKFDVRTLPYIMLIHIQKNYMWKRVKSVDDFDYDESIISLLPEDYFSPKTWWNQDLKVTSNTYSIHHFAGEWKKKKRWADRMRAWRFRFLGLFMDKYKI</sequence>
<proteinExistence type="predicted"/>
<evidence type="ECO:0000256" key="1">
    <source>
        <dbReference type="ARBA" id="ARBA00022679"/>
    </source>
</evidence>
<dbReference type="InterPro" id="IPR007577">
    <property type="entry name" value="GlycoTrfase_DXD_sugar-bd_CS"/>
</dbReference>
<dbReference type="PANTHER" id="PTHR32385">
    <property type="entry name" value="MANNOSYL PHOSPHORYLINOSITOL CERAMIDE SYNTHASE"/>
    <property type="match status" value="1"/>
</dbReference>
<dbReference type="InterPro" id="IPR029044">
    <property type="entry name" value="Nucleotide-diphossugar_trans"/>
</dbReference>
<dbReference type="AlphaFoldDB" id="A0A6H0KKG6"/>
<organism evidence="2 3">
    <name type="scientific">Bacteroides faecium</name>
    <dbReference type="NCBI Taxonomy" id="2715212"/>
    <lineage>
        <taxon>Bacteria</taxon>
        <taxon>Pseudomonadati</taxon>
        <taxon>Bacteroidota</taxon>
        <taxon>Bacteroidia</taxon>
        <taxon>Bacteroidales</taxon>
        <taxon>Bacteroidaceae</taxon>
        <taxon>Bacteroides</taxon>
    </lineage>
</organism>
<dbReference type="GO" id="GO:0000030">
    <property type="term" value="F:mannosyltransferase activity"/>
    <property type="evidence" value="ECO:0007669"/>
    <property type="project" value="TreeGrafter"/>
</dbReference>
<evidence type="ECO:0000313" key="3">
    <source>
        <dbReference type="Proteomes" id="UP000501780"/>
    </source>
</evidence>
<accession>A0A6H0KKG6</accession>
<evidence type="ECO:0000313" key="2">
    <source>
        <dbReference type="EMBL" id="QIU93775.1"/>
    </source>
</evidence>
<dbReference type="Gene3D" id="3.90.550.20">
    <property type="match status" value="1"/>
</dbReference>
<reference evidence="2 3" key="1">
    <citation type="submission" date="2020-03" db="EMBL/GenBank/DDBJ databases">
        <title>Genomic analysis of Bacteroides faecium CBA7301.</title>
        <authorList>
            <person name="Kim J."/>
            <person name="Roh S.W."/>
        </authorList>
    </citation>
    <scope>NUCLEOTIDE SEQUENCE [LARGE SCALE GENOMIC DNA]</scope>
    <source>
        <strain evidence="2 3">CBA7301</strain>
    </source>
</reference>
<dbReference type="SUPFAM" id="SSF53448">
    <property type="entry name" value="Nucleotide-diphospho-sugar transferases"/>
    <property type="match status" value="1"/>
</dbReference>
<dbReference type="EMBL" id="CP050831">
    <property type="protein sequence ID" value="QIU93775.1"/>
    <property type="molecule type" value="Genomic_DNA"/>
</dbReference>